<dbReference type="EMBL" id="JAKZGS010000005">
    <property type="protein sequence ID" value="MCH7398128.1"/>
    <property type="molecule type" value="Genomic_DNA"/>
</dbReference>
<dbReference type="Proteomes" id="UP001165488">
    <property type="component" value="Unassembled WGS sequence"/>
</dbReference>
<name>A0ABS9UNL6_9BACT</name>
<keyword evidence="3" id="KW-1185">Reference proteome</keyword>
<dbReference type="InterPro" id="IPR050266">
    <property type="entry name" value="AB_hydrolase_sf"/>
</dbReference>
<dbReference type="PANTHER" id="PTHR43798">
    <property type="entry name" value="MONOACYLGLYCEROL LIPASE"/>
    <property type="match status" value="1"/>
</dbReference>
<sequence>MKYLKTNFGTLAYRRYGLGKDTHLLFHGFGQNMKAYDSFLNLRKEDDTFIIFDIFYHGQSSWRSVNQKLTKNIWKEIIIQLMNEERFHSFHLIGYSMGGKFSLVTYELFPTQVKSLLLMAPDGIKTGFWYNMATFPGVLNRIFKHVVLHPNRFFKTMSFLNSLGVLESSIVKFVKSQMKTRTKRAQVYFTWNVFKPLQPNLGGIIKSIRSNRTPINLITGKFDKMVTSKNLEKFSSKIPSIIQIELECGHNDLIEETVKHLS</sequence>
<dbReference type="PANTHER" id="PTHR43798:SF33">
    <property type="entry name" value="HYDROLASE, PUTATIVE (AFU_ORTHOLOGUE AFUA_2G14860)-RELATED"/>
    <property type="match status" value="1"/>
</dbReference>
<keyword evidence="2" id="KW-0378">Hydrolase</keyword>
<gene>
    <name evidence="2" type="ORF">MM236_09020</name>
</gene>
<dbReference type="Gene3D" id="3.40.50.1820">
    <property type="entry name" value="alpha/beta hydrolase"/>
    <property type="match status" value="1"/>
</dbReference>
<evidence type="ECO:0000313" key="2">
    <source>
        <dbReference type="EMBL" id="MCH7398128.1"/>
    </source>
</evidence>
<comment type="caution">
    <text evidence="2">The sequence shown here is derived from an EMBL/GenBank/DDBJ whole genome shotgun (WGS) entry which is preliminary data.</text>
</comment>
<dbReference type="InterPro" id="IPR000073">
    <property type="entry name" value="AB_hydrolase_1"/>
</dbReference>
<evidence type="ECO:0000313" key="3">
    <source>
        <dbReference type="Proteomes" id="UP001165488"/>
    </source>
</evidence>
<organism evidence="2 3">
    <name type="scientific">Belliella calami</name>
    <dbReference type="NCBI Taxonomy" id="2923436"/>
    <lineage>
        <taxon>Bacteria</taxon>
        <taxon>Pseudomonadati</taxon>
        <taxon>Bacteroidota</taxon>
        <taxon>Cytophagia</taxon>
        <taxon>Cytophagales</taxon>
        <taxon>Cyclobacteriaceae</taxon>
        <taxon>Belliella</taxon>
    </lineage>
</organism>
<dbReference type="InterPro" id="IPR029058">
    <property type="entry name" value="AB_hydrolase_fold"/>
</dbReference>
<protein>
    <submittedName>
        <fullName evidence="2">Alpha/beta hydrolase</fullName>
    </submittedName>
</protein>
<evidence type="ECO:0000259" key="1">
    <source>
        <dbReference type="Pfam" id="PF00561"/>
    </source>
</evidence>
<reference evidence="2" key="1">
    <citation type="submission" date="2022-03" db="EMBL/GenBank/DDBJ databases">
        <title>De novo assembled genomes of Belliella spp. (Cyclobacteriaceae) strains.</title>
        <authorList>
            <person name="Szabo A."/>
            <person name="Korponai K."/>
            <person name="Felfoldi T."/>
        </authorList>
    </citation>
    <scope>NUCLEOTIDE SEQUENCE</scope>
    <source>
        <strain evidence="2">DSM 107340</strain>
    </source>
</reference>
<feature type="domain" description="AB hydrolase-1" evidence="1">
    <location>
        <begin position="24"/>
        <end position="256"/>
    </location>
</feature>
<dbReference type="Pfam" id="PF00561">
    <property type="entry name" value="Abhydrolase_1"/>
    <property type="match status" value="1"/>
</dbReference>
<dbReference type="RefSeq" id="WP_241274639.1">
    <property type="nucleotide sequence ID" value="NZ_JAKZGS010000005.1"/>
</dbReference>
<proteinExistence type="predicted"/>
<accession>A0ABS9UNL6</accession>
<dbReference type="GO" id="GO:0016787">
    <property type="term" value="F:hydrolase activity"/>
    <property type="evidence" value="ECO:0007669"/>
    <property type="project" value="UniProtKB-KW"/>
</dbReference>
<dbReference type="SUPFAM" id="SSF53474">
    <property type="entry name" value="alpha/beta-Hydrolases"/>
    <property type="match status" value="1"/>
</dbReference>